<dbReference type="InterPro" id="IPR014710">
    <property type="entry name" value="RmlC-like_jellyroll"/>
</dbReference>
<evidence type="ECO:0000256" key="2">
    <source>
        <dbReference type="PIRSR" id="PIRSR006232-1"/>
    </source>
</evidence>
<evidence type="ECO:0000256" key="3">
    <source>
        <dbReference type="RuleBase" id="RU003457"/>
    </source>
</evidence>
<sequence>MKTILHKANERGFQNHGWLVANHSFSFANYYNPDKVHFGNLRVLNDDFVEKGMGFGMHPHANMEIVTIPLSGELHHRDSMGNFGAIKKGEIQVMSAGTGIQHSEFNGSKEQPVTLLQIWVIPNKVGVEPRYDQLKISDNAVENEFQQIVSPNPNDEGTWIHQDAWFHLGNFTVKSSRTYQVKKEGNGVYVFVISGSVKIGENTLGQRDALGITETEHFDLEIDKDSEILLIEVPMELPKI</sequence>
<name>A0A2S7I4J0_9FLAO</name>
<feature type="binding site" evidence="2">
    <location>
        <position position="104"/>
    </location>
    <ligand>
        <name>Fe cation</name>
        <dbReference type="ChEBI" id="CHEBI:24875"/>
    </ligand>
</feature>
<dbReference type="CDD" id="cd02910">
    <property type="entry name" value="cupin_Yhhw_N"/>
    <property type="match status" value="1"/>
</dbReference>
<keyword evidence="2" id="KW-0408">Iron</keyword>
<feature type="binding site" evidence="2">
    <location>
        <position position="60"/>
    </location>
    <ligand>
        <name>Fe cation</name>
        <dbReference type="ChEBI" id="CHEBI:24875"/>
    </ligand>
</feature>
<feature type="domain" description="Pirin N-terminal" evidence="4">
    <location>
        <begin position="11"/>
        <end position="120"/>
    </location>
</feature>
<dbReference type="AlphaFoldDB" id="A0A2S7I4J0"/>
<dbReference type="Proteomes" id="UP000238565">
    <property type="component" value="Unassembled WGS sequence"/>
</dbReference>
<reference evidence="6 7" key="1">
    <citation type="submission" date="2018-02" db="EMBL/GenBank/DDBJ databases">
        <title>Draft genome sequence of bacterial isolates from marine environment.</title>
        <authorList>
            <person name="Singh S.K."/>
            <person name="Hill R."/>
            <person name="Major S."/>
            <person name="Cai H."/>
            <person name="Li Y."/>
        </authorList>
    </citation>
    <scope>NUCLEOTIDE SEQUENCE [LARGE SCALE GENOMIC DNA]</scope>
    <source>
        <strain evidence="6 7">IMET F</strain>
    </source>
</reference>
<evidence type="ECO:0000256" key="1">
    <source>
        <dbReference type="ARBA" id="ARBA00008416"/>
    </source>
</evidence>
<dbReference type="InterPro" id="IPR011051">
    <property type="entry name" value="RmlC_Cupin_sf"/>
</dbReference>
<feature type="binding site" evidence="2">
    <location>
        <position position="58"/>
    </location>
    <ligand>
        <name>Fe cation</name>
        <dbReference type="ChEBI" id="CHEBI:24875"/>
    </ligand>
</feature>
<dbReference type="PIRSF" id="PIRSF006232">
    <property type="entry name" value="Pirin"/>
    <property type="match status" value="1"/>
</dbReference>
<dbReference type="EMBL" id="PTPZ01000004">
    <property type="protein sequence ID" value="PPZ91454.1"/>
    <property type="molecule type" value="Genomic_DNA"/>
</dbReference>
<dbReference type="Pfam" id="PF17954">
    <property type="entry name" value="Pirin_C_2"/>
    <property type="match status" value="1"/>
</dbReference>
<evidence type="ECO:0008006" key="8">
    <source>
        <dbReference type="Google" id="ProtNLM"/>
    </source>
</evidence>
<evidence type="ECO:0000313" key="7">
    <source>
        <dbReference type="Proteomes" id="UP000238565"/>
    </source>
</evidence>
<accession>A0A2S7I4J0</accession>
<comment type="similarity">
    <text evidence="1 3">Belongs to the pirin family.</text>
</comment>
<dbReference type="Gene3D" id="2.60.120.10">
    <property type="entry name" value="Jelly Rolls"/>
    <property type="match status" value="2"/>
</dbReference>
<evidence type="ECO:0000259" key="4">
    <source>
        <dbReference type="Pfam" id="PF02678"/>
    </source>
</evidence>
<evidence type="ECO:0000313" key="6">
    <source>
        <dbReference type="EMBL" id="PPZ91454.1"/>
    </source>
</evidence>
<keyword evidence="2" id="KW-0479">Metal-binding</keyword>
<comment type="cofactor">
    <cofactor evidence="2">
        <name>Fe cation</name>
        <dbReference type="ChEBI" id="CHEBI:24875"/>
    </cofactor>
    <text evidence="2">Binds 1 Fe cation per subunit.</text>
</comment>
<dbReference type="GO" id="GO:0046872">
    <property type="term" value="F:metal ion binding"/>
    <property type="evidence" value="ECO:0007669"/>
    <property type="project" value="UniProtKB-KW"/>
</dbReference>
<gene>
    <name evidence="6" type="ORF">C3729_08510</name>
</gene>
<proteinExistence type="inferred from homology"/>
<dbReference type="PANTHER" id="PTHR43212">
    <property type="entry name" value="QUERCETIN 2,3-DIOXYGENASE"/>
    <property type="match status" value="1"/>
</dbReference>
<dbReference type="InterPro" id="IPR012093">
    <property type="entry name" value="Pirin"/>
</dbReference>
<dbReference type="InterPro" id="IPR041602">
    <property type="entry name" value="Quercetinase_C"/>
</dbReference>
<feature type="binding site" evidence="2">
    <location>
        <position position="102"/>
    </location>
    <ligand>
        <name>Fe cation</name>
        <dbReference type="ChEBI" id="CHEBI:24875"/>
    </ligand>
</feature>
<dbReference type="InterPro" id="IPR003829">
    <property type="entry name" value="Pirin_N_dom"/>
</dbReference>
<dbReference type="PANTHER" id="PTHR43212:SF3">
    <property type="entry name" value="QUERCETIN 2,3-DIOXYGENASE"/>
    <property type="match status" value="1"/>
</dbReference>
<comment type="caution">
    <text evidence="6">The sequence shown here is derived from an EMBL/GenBank/DDBJ whole genome shotgun (WGS) entry which is preliminary data.</text>
</comment>
<dbReference type="SUPFAM" id="SSF51182">
    <property type="entry name" value="RmlC-like cupins"/>
    <property type="match status" value="1"/>
</dbReference>
<organism evidence="6 7">
    <name type="scientific">Cloacibacterium normanense</name>
    <dbReference type="NCBI Taxonomy" id="237258"/>
    <lineage>
        <taxon>Bacteria</taxon>
        <taxon>Pseudomonadati</taxon>
        <taxon>Bacteroidota</taxon>
        <taxon>Flavobacteriia</taxon>
        <taxon>Flavobacteriales</taxon>
        <taxon>Weeksellaceae</taxon>
    </lineage>
</organism>
<protein>
    <recommendedName>
        <fullName evidence="8">Pirin family protein</fullName>
    </recommendedName>
</protein>
<dbReference type="RefSeq" id="WP_104793773.1">
    <property type="nucleotide sequence ID" value="NZ_PTPZ01000004.1"/>
</dbReference>
<feature type="domain" description="Quercetin 2,3-dioxygenase C-terminal cupin" evidence="5">
    <location>
        <begin position="147"/>
        <end position="233"/>
    </location>
</feature>
<evidence type="ECO:0000259" key="5">
    <source>
        <dbReference type="Pfam" id="PF17954"/>
    </source>
</evidence>
<dbReference type="Pfam" id="PF02678">
    <property type="entry name" value="Pirin"/>
    <property type="match status" value="1"/>
</dbReference>